<gene>
    <name evidence="2" type="ORF">MNOR_LOCUS19335</name>
</gene>
<keyword evidence="3" id="KW-1185">Reference proteome</keyword>
<protein>
    <submittedName>
        <fullName evidence="2">Uncharacterized protein</fullName>
    </submittedName>
</protein>
<sequence length="143" mass="16629">RFNQQSINILKSQEISQQEKIQDEILLENPDAKIDPNIQIEPPKSKKARLVEKTTYEDLETNNKTQTSSLQIHQKDRYLTAPDAGNEERLHTNQVKMLQMRLTGAVTRWQPTLHESQHPDYAYKVLETHAEECRRKKGGGDHK</sequence>
<comment type="caution">
    <text evidence="2">The sequence shown here is derived from an EMBL/GenBank/DDBJ whole genome shotgun (WGS) entry which is preliminary data.</text>
</comment>
<accession>A0AAV2R4A6</accession>
<dbReference type="AlphaFoldDB" id="A0AAV2R4A6"/>
<name>A0AAV2R4A6_MEGNR</name>
<dbReference type="Proteomes" id="UP001497623">
    <property type="component" value="Unassembled WGS sequence"/>
</dbReference>
<evidence type="ECO:0000256" key="1">
    <source>
        <dbReference type="SAM" id="MobiDB-lite"/>
    </source>
</evidence>
<feature type="non-terminal residue" evidence="2">
    <location>
        <position position="143"/>
    </location>
</feature>
<dbReference type="EMBL" id="CAXKWB010014304">
    <property type="protein sequence ID" value="CAL4110125.1"/>
    <property type="molecule type" value="Genomic_DNA"/>
</dbReference>
<evidence type="ECO:0000313" key="2">
    <source>
        <dbReference type="EMBL" id="CAL4110125.1"/>
    </source>
</evidence>
<feature type="region of interest" description="Disordered" evidence="1">
    <location>
        <begin position="34"/>
        <end position="53"/>
    </location>
</feature>
<reference evidence="2 3" key="1">
    <citation type="submission" date="2024-05" db="EMBL/GenBank/DDBJ databases">
        <authorList>
            <person name="Wallberg A."/>
        </authorList>
    </citation>
    <scope>NUCLEOTIDE SEQUENCE [LARGE SCALE GENOMIC DNA]</scope>
</reference>
<evidence type="ECO:0000313" key="3">
    <source>
        <dbReference type="Proteomes" id="UP001497623"/>
    </source>
</evidence>
<proteinExistence type="predicted"/>
<organism evidence="2 3">
    <name type="scientific">Meganyctiphanes norvegica</name>
    <name type="common">Northern krill</name>
    <name type="synonym">Thysanopoda norvegica</name>
    <dbReference type="NCBI Taxonomy" id="48144"/>
    <lineage>
        <taxon>Eukaryota</taxon>
        <taxon>Metazoa</taxon>
        <taxon>Ecdysozoa</taxon>
        <taxon>Arthropoda</taxon>
        <taxon>Crustacea</taxon>
        <taxon>Multicrustacea</taxon>
        <taxon>Malacostraca</taxon>
        <taxon>Eumalacostraca</taxon>
        <taxon>Eucarida</taxon>
        <taxon>Euphausiacea</taxon>
        <taxon>Euphausiidae</taxon>
        <taxon>Meganyctiphanes</taxon>
    </lineage>
</organism>
<feature type="non-terminal residue" evidence="2">
    <location>
        <position position="1"/>
    </location>
</feature>